<protein>
    <recommendedName>
        <fullName evidence="3">Lipoprotein</fullName>
    </recommendedName>
</protein>
<name>A0A3P1BJX1_9BACT</name>
<dbReference type="PROSITE" id="PS51257">
    <property type="entry name" value="PROKAR_LIPOPROTEIN"/>
    <property type="match status" value="1"/>
</dbReference>
<evidence type="ECO:0008006" key="3">
    <source>
        <dbReference type="Google" id="ProtNLM"/>
    </source>
</evidence>
<organism evidence="1 2">
    <name type="scientific">Larkinella rosea</name>
    <dbReference type="NCBI Taxonomy" id="2025312"/>
    <lineage>
        <taxon>Bacteria</taxon>
        <taxon>Pseudomonadati</taxon>
        <taxon>Bacteroidota</taxon>
        <taxon>Cytophagia</taxon>
        <taxon>Cytophagales</taxon>
        <taxon>Spirosomataceae</taxon>
        <taxon>Larkinella</taxon>
    </lineage>
</organism>
<dbReference type="Proteomes" id="UP000271925">
    <property type="component" value="Unassembled WGS sequence"/>
</dbReference>
<evidence type="ECO:0000313" key="1">
    <source>
        <dbReference type="EMBL" id="RRB00744.1"/>
    </source>
</evidence>
<accession>A0A3P1BJX1</accession>
<dbReference type="RefSeq" id="WP_124877210.1">
    <property type="nucleotide sequence ID" value="NZ_RQJO01000010.1"/>
</dbReference>
<gene>
    <name evidence="1" type="ORF">EHT25_21340</name>
</gene>
<proteinExistence type="predicted"/>
<dbReference type="AlphaFoldDB" id="A0A3P1BJX1"/>
<keyword evidence="2" id="KW-1185">Reference proteome</keyword>
<sequence>MRQLAWLLIVAILLAGCQQNVELDCVSVSESVYVNDRFPTHIEKYDPNSPRIVNFENDFKDTVSVWINDKVVATKYLETKSTGLADKVIIKAQPNDEIVFKTTHSCARFKLCGGYNYLYIRRSVNKGWEVAYSNFSKGYF</sequence>
<dbReference type="OrthoDB" id="965686at2"/>
<evidence type="ECO:0000313" key="2">
    <source>
        <dbReference type="Proteomes" id="UP000271925"/>
    </source>
</evidence>
<reference evidence="1 2" key="1">
    <citation type="submission" date="2018-11" db="EMBL/GenBank/DDBJ databases">
        <authorList>
            <person name="Zhou Z."/>
            <person name="Wang G."/>
        </authorList>
    </citation>
    <scope>NUCLEOTIDE SEQUENCE [LARGE SCALE GENOMIC DNA]</scope>
    <source>
        <strain evidence="1 2">KCTC52004</strain>
    </source>
</reference>
<comment type="caution">
    <text evidence="1">The sequence shown here is derived from an EMBL/GenBank/DDBJ whole genome shotgun (WGS) entry which is preliminary data.</text>
</comment>
<dbReference type="EMBL" id="RQJO01000010">
    <property type="protein sequence ID" value="RRB00744.1"/>
    <property type="molecule type" value="Genomic_DNA"/>
</dbReference>